<keyword evidence="1" id="KW-1133">Transmembrane helix</keyword>
<comment type="caution">
    <text evidence="3">The sequence shown here is derived from an EMBL/GenBank/DDBJ whole genome shotgun (WGS) entry which is preliminary data.</text>
</comment>
<evidence type="ECO:0000256" key="1">
    <source>
        <dbReference type="SAM" id="Phobius"/>
    </source>
</evidence>
<accession>A0A9Q6HPF6</accession>
<feature type="transmembrane region" description="Helical" evidence="1">
    <location>
        <begin position="14"/>
        <end position="35"/>
    </location>
</feature>
<keyword evidence="1" id="KW-0472">Membrane</keyword>
<dbReference type="Gene3D" id="3.40.30.10">
    <property type="entry name" value="Glutaredoxin"/>
    <property type="match status" value="1"/>
</dbReference>
<name>A0A9Q6HPF6_9STAP</name>
<dbReference type="AlphaFoldDB" id="A0A9Q6HPF6"/>
<organism evidence="3 4">
    <name type="scientific">Staphylococcus succinus</name>
    <dbReference type="NCBI Taxonomy" id="61015"/>
    <lineage>
        <taxon>Bacteria</taxon>
        <taxon>Bacillati</taxon>
        <taxon>Bacillota</taxon>
        <taxon>Bacilli</taxon>
        <taxon>Bacillales</taxon>
        <taxon>Staphylococcaceae</taxon>
        <taxon>Staphylococcus</taxon>
    </lineage>
</organism>
<evidence type="ECO:0000313" key="3">
    <source>
        <dbReference type="EMBL" id="PTI75989.1"/>
    </source>
</evidence>
<dbReference type="InterPro" id="IPR036249">
    <property type="entry name" value="Thioredoxin-like_sf"/>
</dbReference>
<sequence>MEQPIIEDDKMKKIIMSLVLLLVIVTLGMASYIFFNRYESHDMQPSIIKKDTELAFNYNPSTISNENSMIVFTDFNCSYCKNYYDHAFQTIKKKYISNKKINYKIVNVAILGKESHYAASAANATYAIYPKASKLIQGQLYNIQKNSKRDVTNRIDNILANSNIPDSKLKQIKMEYKNQKSKSWLKVQKDNDLFNKYQLEYVPTAYVNGRYIENPNDIESIRKNFK</sequence>
<keyword evidence="1" id="KW-0812">Transmembrane</keyword>
<evidence type="ECO:0000259" key="2">
    <source>
        <dbReference type="Pfam" id="PF13462"/>
    </source>
</evidence>
<dbReference type="Pfam" id="PF13462">
    <property type="entry name" value="Thioredoxin_4"/>
    <property type="match status" value="1"/>
</dbReference>
<dbReference type="InterPro" id="IPR012336">
    <property type="entry name" value="Thioredoxin-like_fold"/>
</dbReference>
<protein>
    <recommendedName>
        <fullName evidence="2">Thioredoxin-like fold domain-containing protein</fullName>
    </recommendedName>
</protein>
<feature type="domain" description="Thioredoxin-like fold" evidence="2">
    <location>
        <begin position="67"/>
        <end position="223"/>
    </location>
</feature>
<dbReference type="EMBL" id="PZFQ01000015">
    <property type="protein sequence ID" value="PTI75989.1"/>
    <property type="molecule type" value="Genomic_DNA"/>
</dbReference>
<proteinExistence type="predicted"/>
<reference evidence="3 4" key="1">
    <citation type="journal article" date="2016" name="Front. Microbiol.">
        <title>Comprehensive Phylogenetic Analysis of Bovine Non-aureus Staphylococci Species Based on Whole-Genome Sequencing.</title>
        <authorList>
            <person name="Naushad S."/>
            <person name="Barkema H.W."/>
            <person name="Luby C."/>
            <person name="Condas L.A."/>
            <person name="Nobrega D.B."/>
            <person name="Carson D.A."/>
            <person name="De Buck J."/>
        </authorList>
    </citation>
    <scope>NUCLEOTIDE SEQUENCE [LARGE SCALE GENOMIC DNA]</scope>
    <source>
        <strain evidence="3 4">SNUC 1231</strain>
    </source>
</reference>
<evidence type="ECO:0000313" key="4">
    <source>
        <dbReference type="Proteomes" id="UP000241960"/>
    </source>
</evidence>
<dbReference type="Proteomes" id="UP000241960">
    <property type="component" value="Unassembled WGS sequence"/>
</dbReference>
<dbReference type="SUPFAM" id="SSF52833">
    <property type="entry name" value="Thioredoxin-like"/>
    <property type="match status" value="1"/>
</dbReference>
<gene>
    <name evidence="3" type="ORF">BU058_06090</name>
</gene>